<proteinExistence type="predicted"/>
<name>A0ABW5NVG0_9FLAO</name>
<evidence type="ECO:0000313" key="3">
    <source>
        <dbReference type="Proteomes" id="UP001597480"/>
    </source>
</evidence>
<dbReference type="EMBL" id="JBHUMD010000027">
    <property type="protein sequence ID" value="MFD2603087.1"/>
    <property type="molecule type" value="Genomic_DNA"/>
</dbReference>
<reference evidence="3" key="1">
    <citation type="journal article" date="2019" name="Int. J. Syst. Evol. Microbiol.">
        <title>The Global Catalogue of Microorganisms (GCM) 10K type strain sequencing project: providing services to taxonomists for standard genome sequencing and annotation.</title>
        <authorList>
            <consortium name="The Broad Institute Genomics Platform"/>
            <consortium name="The Broad Institute Genome Sequencing Center for Infectious Disease"/>
            <person name="Wu L."/>
            <person name="Ma J."/>
        </authorList>
    </citation>
    <scope>NUCLEOTIDE SEQUENCE [LARGE SCALE GENOMIC DNA]</scope>
    <source>
        <strain evidence="3">KCTC 42107</strain>
    </source>
</reference>
<feature type="signal peptide" evidence="1">
    <location>
        <begin position="1"/>
        <end position="22"/>
    </location>
</feature>
<sequence>MKTKLYTVLALLLLVFTTSCNFTENITINPDGSGNMTMAMDGSTLMALAGEEIASETGGKRTDTIMDFSALLKDKKDSIAKMPEQERRMLQALSNMKIKMLMDPETSEFKFDMISDFKKIDELQDMMKLINEARNMDKNGLGEAAGMMNNNSVVKYSYDGKKFIRKVELPETFQKLPDSLNAYMEMMGASEYVLKYKFPKKIKSVSDKKAVIGQDGKSLTLVYSFSDYLSDPKKMGLEVEFVK</sequence>
<feature type="chain" id="PRO_5045969431" description="Lipoprotein" evidence="1">
    <location>
        <begin position="23"/>
        <end position="243"/>
    </location>
</feature>
<evidence type="ECO:0008006" key="4">
    <source>
        <dbReference type="Google" id="ProtNLM"/>
    </source>
</evidence>
<evidence type="ECO:0000313" key="2">
    <source>
        <dbReference type="EMBL" id="MFD2603087.1"/>
    </source>
</evidence>
<evidence type="ECO:0000256" key="1">
    <source>
        <dbReference type="SAM" id="SignalP"/>
    </source>
</evidence>
<dbReference type="RefSeq" id="WP_379821697.1">
    <property type="nucleotide sequence ID" value="NZ_JBHUMD010000027.1"/>
</dbReference>
<keyword evidence="3" id="KW-1185">Reference proteome</keyword>
<dbReference type="Proteomes" id="UP001597480">
    <property type="component" value="Unassembled WGS sequence"/>
</dbReference>
<keyword evidence="1" id="KW-0732">Signal</keyword>
<dbReference type="PROSITE" id="PS51257">
    <property type="entry name" value="PROKAR_LIPOPROTEIN"/>
    <property type="match status" value="1"/>
</dbReference>
<organism evidence="2 3">
    <name type="scientific">Flavobacterium suzhouense</name>
    <dbReference type="NCBI Taxonomy" id="1529638"/>
    <lineage>
        <taxon>Bacteria</taxon>
        <taxon>Pseudomonadati</taxon>
        <taxon>Bacteroidota</taxon>
        <taxon>Flavobacteriia</taxon>
        <taxon>Flavobacteriales</taxon>
        <taxon>Flavobacteriaceae</taxon>
        <taxon>Flavobacterium</taxon>
    </lineage>
</organism>
<gene>
    <name evidence="2" type="ORF">ACFSR3_13560</name>
</gene>
<comment type="caution">
    <text evidence="2">The sequence shown here is derived from an EMBL/GenBank/DDBJ whole genome shotgun (WGS) entry which is preliminary data.</text>
</comment>
<protein>
    <recommendedName>
        <fullName evidence="4">Lipoprotein</fullName>
    </recommendedName>
</protein>
<accession>A0ABW5NVG0</accession>